<dbReference type="EMBL" id="JANJYJ010000001">
    <property type="protein sequence ID" value="KAK3231434.1"/>
    <property type="molecule type" value="Genomic_DNA"/>
</dbReference>
<dbReference type="PROSITE" id="PS51375">
    <property type="entry name" value="PPR"/>
    <property type="match status" value="1"/>
</dbReference>
<dbReference type="Proteomes" id="UP001281410">
    <property type="component" value="Unassembled WGS sequence"/>
</dbReference>
<dbReference type="Gene3D" id="1.25.40.10">
    <property type="entry name" value="Tetratricopeptide repeat domain"/>
    <property type="match status" value="1"/>
</dbReference>
<proteinExistence type="predicted"/>
<name>A0AAE0B8Q4_9ROSI</name>
<evidence type="ECO:0000256" key="2">
    <source>
        <dbReference type="PROSITE-ProRule" id="PRU00708"/>
    </source>
</evidence>
<dbReference type="AlphaFoldDB" id="A0AAE0B8Q4"/>
<gene>
    <name evidence="3" type="ORF">Dsin_003315</name>
</gene>
<dbReference type="InterPro" id="IPR002885">
    <property type="entry name" value="PPR_rpt"/>
</dbReference>
<comment type="caution">
    <text evidence="3">The sequence shown here is derived from an EMBL/GenBank/DDBJ whole genome shotgun (WGS) entry which is preliminary data.</text>
</comment>
<keyword evidence="1" id="KW-0677">Repeat</keyword>
<accession>A0AAE0B8Q4</accession>
<sequence>MKHSGLVPHDVTYIAIILGLSKQGRPCEALRLYDEMIEAGITPNEWLYSSVAGSLDTAASISSVLKIISVHFVTISAMESGPNFLASPPPLCPPLPLAFSGNNRYEAWEPGPWFSEEKNSGNVDRLVHDFWTPIASLAWLIEFVR</sequence>
<feature type="repeat" description="PPR" evidence="2">
    <location>
        <begin position="9"/>
        <end position="43"/>
    </location>
</feature>
<evidence type="ECO:0000313" key="4">
    <source>
        <dbReference type="Proteomes" id="UP001281410"/>
    </source>
</evidence>
<reference evidence="3" key="1">
    <citation type="journal article" date="2023" name="Plant J.">
        <title>Genome sequences and population genomics provide insights into the demographic history, inbreeding, and mutation load of two 'living fossil' tree species of Dipteronia.</title>
        <authorList>
            <person name="Feng Y."/>
            <person name="Comes H.P."/>
            <person name="Chen J."/>
            <person name="Zhu S."/>
            <person name="Lu R."/>
            <person name="Zhang X."/>
            <person name="Li P."/>
            <person name="Qiu J."/>
            <person name="Olsen K.M."/>
            <person name="Qiu Y."/>
        </authorList>
    </citation>
    <scope>NUCLEOTIDE SEQUENCE</scope>
    <source>
        <strain evidence="3">NBL</strain>
    </source>
</reference>
<protein>
    <recommendedName>
        <fullName evidence="5">Pentatricopeptide repeat-containing protein</fullName>
    </recommendedName>
</protein>
<evidence type="ECO:0000313" key="3">
    <source>
        <dbReference type="EMBL" id="KAK3231434.1"/>
    </source>
</evidence>
<keyword evidence="4" id="KW-1185">Reference proteome</keyword>
<dbReference type="Pfam" id="PF13041">
    <property type="entry name" value="PPR_2"/>
    <property type="match status" value="1"/>
</dbReference>
<dbReference type="InterPro" id="IPR011990">
    <property type="entry name" value="TPR-like_helical_dom_sf"/>
</dbReference>
<dbReference type="NCBIfam" id="TIGR00756">
    <property type="entry name" value="PPR"/>
    <property type="match status" value="1"/>
</dbReference>
<organism evidence="3 4">
    <name type="scientific">Dipteronia sinensis</name>
    <dbReference type="NCBI Taxonomy" id="43782"/>
    <lineage>
        <taxon>Eukaryota</taxon>
        <taxon>Viridiplantae</taxon>
        <taxon>Streptophyta</taxon>
        <taxon>Embryophyta</taxon>
        <taxon>Tracheophyta</taxon>
        <taxon>Spermatophyta</taxon>
        <taxon>Magnoliopsida</taxon>
        <taxon>eudicotyledons</taxon>
        <taxon>Gunneridae</taxon>
        <taxon>Pentapetalae</taxon>
        <taxon>rosids</taxon>
        <taxon>malvids</taxon>
        <taxon>Sapindales</taxon>
        <taxon>Sapindaceae</taxon>
        <taxon>Hippocastanoideae</taxon>
        <taxon>Acereae</taxon>
        <taxon>Dipteronia</taxon>
    </lineage>
</organism>
<evidence type="ECO:0008006" key="5">
    <source>
        <dbReference type="Google" id="ProtNLM"/>
    </source>
</evidence>
<evidence type="ECO:0000256" key="1">
    <source>
        <dbReference type="ARBA" id="ARBA00022737"/>
    </source>
</evidence>